<dbReference type="GO" id="GO:0004222">
    <property type="term" value="F:metalloendopeptidase activity"/>
    <property type="evidence" value="ECO:0007669"/>
    <property type="project" value="InterPro"/>
</dbReference>
<dbReference type="GO" id="GO:0046872">
    <property type="term" value="F:metal ion binding"/>
    <property type="evidence" value="ECO:0007669"/>
    <property type="project" value="InterPro"/>
</dbReference>
<dbReference type="AlphaFoldDB" id="A0A0G1PD58"/>
<dbReference type="SUPFAM" id="SSF63411">
    <property type="entry name" value="LuxS/MPP-like metallohydrolase"/>
    <property type="match status" value="2"/>
</dbReference>
<dbReference type="Gene3D" id="3.30.830.10">
    <property type="entry name" value="Metalloenzyme, LuxS/M16 peptidase-like"/>
    <property type="match status" value="2"/>
</dbReference>
<evidence type="ECO:0000313" key="5">
    <source>
        <dbReference type="EMBL" id="KKU30724.1"/>
    </source>
</evidence>
<feature type="domain" description="Peptidase M16 C-terminal" evidence="4">
    <location>
        <begin position="179"/>
        <end position="351"/>
    </location>
</feature>
<reference evidence="5 6" key="1">
    <citation type="journal article" date="2015" name="Nature">
        <title>rRNA introns, odd ribosomes, and small enigmatic genomes across a large radiation of phyla.</title>
        <authorList>
            <person name="Brown C.T."/>
            <person name="Hug L.A."/>
            <person name="Thomas B.C."/>
            <person name="Sharon I."/>
            <person name="Castelle C.J."/>
            <person name="Singh A."/>
            <person name="Wilkins M.J."/>
            <person name="Williams K.H."/>
            <person name="Banfield J.F."/>
        </authorList>
    </citation>
    <scope>NUCLEOTIDE SEQUENCE [LARGE SCALE GENOMIC DNA]</scope>
</reference>
<evidence type="ECO:0008006" key="7">
    <source>
        <dbReference type="Google" id="ProtNLM"/>
    </source>
</evidence>
<dbReference type="PROSITE" id="PS00143">
    <property type="entry name" value="INSULINASE"/>
    <property type="match status" value="1"/>
</dbReference>
<dbReference type="EMBL" id="LCMF01000014">
    <property type="protein sequence ID" value="KKU30724.1"/>
    <property type="molecule type" value="Genomic_DNA"/>
</dbReference>
<evidence type="ECO:0000259" key="4">
    <source>
        <dbReference type="Pfam" id="PF05193"/>
    </source>
</evidence>
<comment type="caution">
    <text evidence="5">The sequence shown here is derived from an EMBL/GenBank/DDBJ whole genome shotgun (WGS) entry which is preliminary data.</text>
</comment>
<feature type="domain" description="Peptidase M16 N-terminal" evidence="3">
    <location>
        <begin position="36"/>
        <end position="140"/>
    </location>
</feature>
<protein>
    <recommendedName>
        <fullName evidence="7">Peptidase M16 domain protein</fullName>
    </recommendedName>
</protein>
<gene>
    <name evidence="5" type="ORF">UX44_C0014G0004</name>
</gene>
<evidence type="ECO:0000313" key="6">
    <source>
        <dbReference type="Proteomes" id="UP000034732"/>
    </source>
</evidence>
<dbReference type="InterPro" id="IPR011765">
    <property type="entry name" value="Pept_M16_N"/>
</dbReference>
<sequence length="427" mass="47233">MRKFRLSDFKVEKQIDKLSNGVGVLHFKKEMAPISITLASKSGSRFDPKGKEGLAHFVEHMLFEGTEKFKGANAIERYIQNIGGYTNAATSHEGIYCEFTVAGKDDLAVVKDIVSEIFNNPLFLQETVEKERKTIFTEISGKLQSPAVQAGVGLGELLFANAPLAMRTLAFGTLETVKKVTREDIVDFHKNQLPNGLVIVSCGDVDIEDITKTFDDILPAVVGKTYALVKPNTSGKTGVKRRKDESDAVCIEMGFPAVKIGHEDETKLLFLRGLLGGSSLTSLLGEKLRVKEGLVYFIGCSLFRAADCGVFGIDYKVRKDALGRSLELVNETLAQVKSGKFDKSYISLLKNRITKSGLIRLQTSSAWVDIHDTRELLIGDHSDHIDYMNAIQRVTFDDVVAVANKYLLPESMFTYAVGDITEEDLRF</sequence>
<proteinExistence type="inferred from homology"/>
<dbReference type="PANTHER" id="PTHR11851:SF49">
    <property type="entry name" value="MITOCHONDRIAL-PROCESSING PEPTIDASE SUBUNIT ALPHA"/>
    <property type="match status" value="1"/>
</dbReference>
<dbReference type="InterPro" id="IPR001431">
    <property type="entry name" value="Pept_M16_Zn_BS"/>
</dbReference>
<dbReference type="InterPro" id="IPR007863">
    <property type="entry name" value="Peptidase_M16_C"/>
</dbReference>
<evidence type="ECO:0000256" key="2">
    <source>
        <dbReference type="RuleBase" id="RU004447"/>
    </source>
</evidence>
<dbReference type="Pfam" id="PF05193">
    <property type="entry name" value="Peptidase_M16_C"/>
    <property type="match status" value="1"/>
</dbReference>
<name>A0A0G1PD58_UNCKA</name>
<organism evidence="5 6">
    <name type="scientific">candidate division WWE3 bacterium GW2011_GWA1_46_21</name>
    <dbReference type="NCBI Taxonomy" id="1619107"/>
    <lineage>
        <taxon>Bacteria</taxon>
        <taxon>Katanobacteria</taxon>
    </lineage>
</organism>
<dbReference type="PANTHER" id="PTHR11851">
    <property type="entry name" value="METALLOPROTEASE"/>
    <property type="match status" value="1"/>
</dbReference>
<dbReference type="GO" id="GO:0006508">
    <property type="term" value="P:proteolysis"/>
    <property type="evidence" value="ECO:0007669"/>
    <property type="project" value="InterPro"/>
</dbReference>
<accession>A0A0G1PD58</accession>
<dbReference type="Proteomes" id="UP000034732">
    <property type="component" value="Unassembled WGS sequence"/>
</dbReference>
<dbReference type="InterPro" id="IPR050361">
    <property type="entry name" value="MPP/UQCRC_Complex"/>
</dbReference>
<evidence type="ECO:0000259" key="3">
    <source>
        <dbReference type="Pfam" id="PF00675"/>
    </source>
</evidence>
<dbReference type="InterPro" id="IPR011249">
    <property type="entry name" value="Metalloenz_LuxS/M16"/>
</dbReference>
<comment type="similarity">
    <text evidence="1 2">Belongs to the peptidase M16 family.</text>
</comment>
<dbReference type="Pfam" id="PF00675">
    <property type="entry name" value="Peptidase_M16"/>
    <property type="match status" value="1"/>
</dbReference>
<evidence type="ECO:0000256" key="1">
    <source>
        <dbReference type="ARBA" id="ARBA00007261"/>
    </source>
</evidence>